<dbReference type="AlphaFoldDB" id="A0A7G8YMY5"/>
<dbReference type="EMBL" id="CP060201">
    <property type="protein sequence ID" value="QNH77034.1"/>
    <property type="molecule type" value="Genomic_DNA"/>
</dbReference>
<accession>A0A7G8YMY5</accession>
<organism evidence="2 3">
    <name type="scientific">Pseudomonas protegens</name>
    <dbReference type="NCBI Taxonomy" id="380021"/>
    <lineage>
        <taxon>Bacteria</taxon>
        <taxon>Pseudomonadati</taxon>
        <taxon>Pseudomonadota</taxon>
        <taxon>Gammaproteobacteria</taxon>
        <taxon>Pseudomonadales</taxon>
        <taxon>Pseudomonadaceae</taxon>
        <taxon>Pseudomonas</taxon>
    </lineage>
</organism>
<proteinExistence type="predicted"/>
<dbReference type="Pfam" id="PF08818">
    <property type="entry name" value="DUF1801"/>
    <property type="match status" value="1"/>
</dbReference>
<evidence type="ECO:0000259" key="1">
    <source>
        <dbReference type="Pfam" id="PF08818"/>
    </source>
</evidence>
<reference evidence="3" key="1">
    <citation type="journal article" date="2020" name="Microbiol. Resour. Announc.">
        <title>Complete genome sequences of four natural Pseudomonas isolates that catabolize a wide range of aromatic compounds relevant to lignin valorization.</title>
        <authorList>
            <person name="Hatmaker E.A."/>
            <person name="Presley G."/>
            <person name="Cannon O."/>
            <person name="Guss A.M."/>
            <person name="Elkins J.G."/>
        </authorList>
    </citation>
    <scope>NUCLEOTIDE SEQUENCE [LARGE SCALE GENOMIC DNA]</scope>
    <source>
        <strain evidence="3">H1F5C</strain>
    </source>
</reference>
<gene>
    <name evidence="2" type="ORF">GGI48_27855</name>
</gene>
<sequence length="124" mass="13914">MGKTEDAVLALLEDIGSTHGHLLQVVQRVRQVVEECCGPVAESVKYGGILFSRVAPFCGVYAYTGHVSVEFGQGYRFEDPHRVLEGSGKFRRHIKLRTLSDVQDQHLADYIRQALNHSFLELNT</sequence>
<name>A0A7G8YMY5_9PSED</name>
<feature type="domain" description="YdhG-like" evidence="1">
    <location>
        <begin position="25"/>
        <end position="115"/>
    </location>
</feature>
<dbReference type="RefSeq" id="WP_179601104.1">
    <property type="nucleotide sequence ID" value="NZ_CP060201.1"/>
</dbReference>
<dbReference type="InterPro" id="IPR014922">
    <property type="entry name" value="YdhG-like"/>
</dbReference>
<dbReference type="Proteomes" id="UP000515277">
    <property type="component" value="Chromosome"/>
</dbReference>
<dbReference type="SUPFAM" id="SSF159888">
    <property type="entry name" value="YdhG-like"/>
    <property type="match status" value="1"/>
</dbReference>
<protein>
    <submittedName>
        <fullName evidence="2">DUF1801 domain-containing protein</fullName>
    </submittedName>
</protein>
<evidence type="ECO:0000313" key="2">
    <source>
        <dbReference type="EMBL" id="QNH77034.1"/>
    </source>
</evidence>
<evidence type="ECO:0000313" key="3">
    <source>
        <dbReference type="Proteomes" id="UP000515277"/>
    </source>
</evidence>